<keyword evidence="2" id="KW-1185">Reference proteome</keyword>
<proteinExistence type="predicted"/>
<accession>A0A369CGU7</accession>
<evidence type="ECO:0000313" key="1">
    <source>
        <dbReference type="EMBL" id="RCX33139.1"/>
    </source>
</evidence>
<dbReference type="EMBL" id="QPJY01000001">
    <property type="protein sequence ID" value="RCX33139.1"/>
    <property type="molecule type" value="Genomic_DNA"/>
</dbReference>
<gene>
    <name evidence="1" type="ORF">DFQ59_101438</name>
</gene>
<dbReference type="AlphaFoldDB" id="A0A369CGU7"/>
<evidence type="ECO:0000313" key="2">
    <source>
        <dbReference type="Proteomes" id="UP000252707"/>
    </source>
</evidence>
<name>A0A369CGU7_9GAMM</name>
<dbReference type="OrthoDB" id="8566293at2"/>
<dbReference type="Proteomes" id="UP000252707">
    <property type="component" value="Unassembled WGS sequence"/>
</dbReference>
<dbReference type="RefSeq" id="WP_114278012.1">
    <property type="nucleotide sequence ID" value="NZ_QPJY01000001.1"/>
</dbReference>
<sequence>MTLERARELLGVQVGFGSGYNRNAARLILAEVQREHGQAAVDGLIRELGLEEAFGFRPGTGFKAP</sequence>
<reference evidence="1 2" key="1">
    <citation type="submission" date="2018-07" db="EMBL/GenBank/DDBJ databases">
        <title>Genomic Encyclopedia of Type Strains, Phase IV (KMG-IV): sequencing the most valuable type-strain genomes for metagenomic binning, comparative biology and taxonomic classification.</title>
        <authorList>
            <person name="Goeker M."/>
        </authorList>
    </citation>
    <scope>NUCLEOTIDE SEQUENCE [LARGE SCALE GENOMIC DNA]</scope>
    <source>
        <strain evidence="1 2">DSM 26407</strain>
    </source>
</reference>
<comment type="caution">
    <text evidence="1">The sequence shown here is derived from an EMBL/GenBank/DDBJ whole genome shotgun (WGS) entry which is preliminary data.</text>
</comment>
<organism evidence="1 2">
    <name type="scientific">Thioalbus denitrificans</name>
    <dbReference type="NCBI Taxonomy" id="547122"/>
    <lineage>
        <taxon>Bacteria</taxon>
        <taxon>Pseudomonadati</taxon>
        <taxon>Pseudomonadota</taxon>
        <taxon>Gammaproteobacteria</taxon>
        <taxon>Chromatiales</taxon>
        <taxon>Ectothiorhodospiraceae</taxon>
        <taxon>Thioalbus</taxon>
    </lineage>
</organism>
<protein>
    <submittedName>
        <fullName evidence="1">Uncharacterized protein</fullName>
    </submittedName>
</protein>